<dbReference type="InterPro" id="IPR029068">
    <property type="entry name" value="Glyas_Bleomycin-R_OHBP_Dase"/>
</dbReference>
<dbReference type="InterPro" id="IPR037523">
    <property type="entry name" value="VOC_core"/>
</dbReference>
<dbReference type="OrthoDB" id="9812656at2"/>
<dbReference type="InterPro" id="IPR050383">
    <property type="entry name" value="GlyoxalaseI/FosfomycinResist"/>
</dbReference>
<dbReference type="InterPro" id="IPR018146">
    <property type="entry name" value="Glyoxalase_1_CS"/>
</dbReference>
<dbReference type="CDD" id="cd07253">
    <property type="entry name" value="GLOD5"/>
    <property type="match status" value="1"/>
</dbReference>
<organism evidence="3 4">
    <name type="scientific">Maribrevibacterium harenarium</name>
    <dbReference type="NCBI Taxonomy" id="2589817"/>
    <lineage>
        <taxon>Bacteria</taxon>
        <taxon>Pseudomonadati</taxon>
        <taxon>Pseudomonadota</taxon>
        <taxon>Gammaproteobacteria</taxon>
        <taxon>Oceanospirillales</taxon>
        <taxon>Oceanospirillaceae</taxon>
        <taxon>Maribrevibacterium</taxon>
    </lineage>
</organism>
<dbReference type="PROSITE" id="PS51819">
    <property type="entry name" value="VOC"/>
    <property type="match status" value="1"/>
</dbReference>
<dbReference type="PANTHER" id="PTHR21366:SF14">
    <property type="entry name" value="GLYOXALASE DOMAIN-CONTAINING PROTEIN 5"/>
    <property type="match status" value="1"/>
</dbReference>
<dbReference type="EMBL" id="VFRR01000005">
    <property type="protein sequence ID" value="TPE54508.1"/>
    <property type="molecule type" value="Genomic_DNA"/>
</dbReference>
<dbReference type="GO" id="GO:0046872">
    <property type="term" value="F:metal ion binding"/>
    <property type="evidence" value="ECO:0007669"/>
    <property type="project" value="UniProtKB-KW"/>
</dbReference>
<evidence type="ECO:0000256" key="1">
    <source>
        <dbReference type="ARBA" id="ARBA00022723"/>
    </source>
</evidence>
<dbReference type="AlphaFoldDB" id="A0A501X209"/>
<dbReference type="Proteomes" id="UP000315901">
    <property type="component" value="Unassembled WGS sequence"/>
</dbReference>
<dbReference type="RefSeq" id="WP_140587460.1">
    <property type="nucleotide sequence ID" value="NZ_VFRR01000005.1"/>
</dbReference>
<evidence type="ECO:0000259" key="2">
    <source>
        <dbReference type="PROSITE" id="PS51819"/>
    </source>
</evidence>
<sequence length="122" mass="13539">MISHIDHVVLTVQDIDRAVAFYVRVLGMEEIEFANGRKAVRFGQQKINFQTLGQELRNHALQGSGDICLISTWPIDVVVGHLREQGVTILEGPVSKTGAVGEITSVYFNDPDQNLIEVSTYN</sequence>
<dbReference type="SUPFAM" id="SSF54593">
    <property type="entry name" value="Glyoxalase/Bleomycin resistance protein/Dihydroxybiphenyl dioxygenase"/>
    <property type="match status" value="1"/>
</dbReference>
<dbReference type="InterPro" id="IPR004360">
    <property type="entry name" value="Glyas_Fos-R_dOase_dom"/>
</dbReference>
<dbReference type="GO" id="GO:0004462">
    <property type="term" value="F:lactoylglutathione lyase activity"/>
    <property type="evidence" value="ECO:0007669"/>
    <property type="project" value="InterPro"/>
</dbReference>
<dbReference type="PANTHER" id="PTHR21366">
    <property type="entry name" value="GLYOXALASE FAMILY PROTEIN"/>
    <property type="match status" value="1"/>
</dbReference>
<keyword evidence="4" id="KW-1185">Reference proteome</keyword>
<gene>
    <name evidence="3" type="ORF">FJM67_04405</name>
</gene>
<accession>A0A501X209</accession>
<name>A0A501X209_9GAMM</name>
<dbReference type="Pfam" id="PF00903">
    <property type="entry name" value="Glyoxalase"/>
    <property type="match status" value="1"/>
</dbReference>
<feature type="domain" description="VOC" evidence="2">
    <location>
        <begin position="4"/>
        <end position="121"/>
    </location>
</feature>
<dbReference type="PROSITE" id="PS00934">
    <property type="entry name" value="GLYOXALASE_I_1"/>
    <property type="match status" value="1"/>
</dbReference>
<reference evidence="3 4" key="1">
    <citation type="submission" date="2019-06" db="EMBL/GenBank/DDBJ databases">
        <title>A novel bacterium of genus Marinomonas, isolated from coastal sand.</title>
        <authorList>
            <person name="Huang H."/>
            <person name="Mo K."/>
            <person name="Hu Y."/>
        </authorList>
    </citation>
    <scope>NUCLEOTIDE SEQUENCE [LARGE SCALE GENOMIC DNA]</scope>
    <source>
        <strain evidence="3 4">HB171799</strain>
    </source>
</reference>
<comment type="caution">
    <text evidence="3">The sequence shown here is derived from an EMBL/GenBank/DDBJ whole genome shotgun (WGS) entry which is preliminary data.</text>
</comment>
<evidence type="ECO:0000313" key="4">
    <source>
        <dbReference type="Proteomes" id="UP000315901"/>
    </source>
</evidence>
<keyword evidence="1" id="KW-0479">Metal-binding</keyword>
<dbReference type="Gene3D" id="3.10.180.10">
    <property type="entry name" value="2,3-Dihydroxybiphenyl 1,2-Dioxygenase, domain 1"/>
    <property type="match status" value="1"/>
</dbReference>
<proteinExistence type="predicted"/>
<evidence type="ECO:0000313" key="3">
    <source>
        <dbReference type="EMBL" id="TPE54508.1"/>
    </source>
</evidence>
<protein>
    <submittedName>
        <fullName evidence="3">VOC family protein</fullName>
    </submittedName>
</protein>